<dbReference type="Proteomes" id="UP000199520">
    <property type="component" value="Unassembled WGS sequence"/>
</dbReference>
<dbReference type="GO" id="GO:0051500">
    <property type="term" value="F:D-tyrosyl-tRNA(Tyr) deacylase activity"/>
    <property type="evidence" value="ECO:0007669"/>
    <property type="project" value="TreeGrafter"/>
</dbReference>
<dbReference type="InterPro" id="IPR003732">
    <property type="entry name" value="Daa-tRNA_deacyls_DTD"/>
</dbReference>
<keyword evidence="2" id="KW-0694">RNA-binding</keyword>
<dbReference type="GO" id="GO:0019478">
    <property type="term" value="P:D-amino acid catabolic process"/>
    <property type="evidence" value="ECO:0007669"/>
    <property type="project" value="UniProtKB-UniRule"/>
</dbReference>
<dbReference type="PANTHER" id="PTHR10472:SF5">
    <property type="entry name" value="D-AMINOACYL-TRNA DEACYLASE 1"/>
    <property type="match status" value="1"/>
</dbReference>
<keyword evidence="2" id="KW-0378">Hydrolase</keyword>
<accession>A0A1I4KSL9</accession>
<dbReference type="Pfam" id="PF02580">
    <property type="entry name" value="Tyr_Deacylase"/>
    <property type="match status" value="1"/>
</dbReference>
<organism evidence="3 4">
    <name type="scientific">Pelosinus propionicus DSM 13327</name>
    <dbReference type="NCBI Taxonomy" id="1123291"/>
    <lineage>
        <taxon>Bacteria</taxon>
        <taxon>Bacillati</taxon>
        <taxon>Bacillota</taxon>
        <taxon>Negativicutes</taxon>
        <taxon>Selenomonadales</taxon>
        <taxon>Sporomusaceae</taxon>
        <taxon>Pelosinus</taxon>
    </lineage>
</organism>
<evidence type="ECO:0000256" key="1">
    <source>
        <dbReference type="ARBA" id="ARBA00009673"/>
    </source>
</evidence>
<dbReference type="SUPFAM" id="SSF69500">
    <property type="entry name" value="DTD-like"/>
    <property type="match status" value="1"/>
</dbReference>
<comment type="subunit">
    <text evidence="2">Homodimer.</text>
</comment>
<comment type="function">
    <text evidence="2">An aminoacyl-tRNA editing enzyme that deacylates mischarged D-aminoacyl-tRNAs. Also deacylates mischarged glycyl-tRNA(Ala), protecting cells against glycine mischarging by AlaRS. Acts via tRNA-based rather than protein-based catalysis; rejects L-amino acids rather than detecting D-amino acids in the active site. By recycling D-aminoacyl-tRNA to D-amino acids and free tRNA molecules, this enzyme counteracts the toxicity associated with the formation of D-aminoacyl-tRNA entities in vivo and helps enforce protein L-homochirality.</text>
</comment>
<dbReference type="HAMAP" id="MF_00518">
    <property type="entry name" value="Deacylase_Dtd"/>
    <property type="match status" value="1"/>
</dbReference>
<sequence length="149" mass="16308">MRAVVQRTLQSRVAVDNEIIATIGQGLTVLLGVGHDDSQEDVSYLAEKIVNLRIFSDNSGKMNLSLLDIKGELLVVSQFTLYGDCRKGRRPGFDGAAPPELALKLYDAFVERCKQLGVIVATGKFQAEMTVSLDNHGPVTILLDSKKKF</sequence>
<protein>
    <recommendedName>
        <fullName evidence="2">D-aminoacyl-tRNA deacylase</fullName>
        <shortName evidence="2">DTD</shortName>
        <ecNumber evidence="2">3.1.1.96</ecNumber>
    </recommendedName>
    <alternativeName>
        <fullName evidence="2">Gly-tRNA(Ala) deacylase</fullName>
        <ecNumber evidence="2">3.1.1.-</ecNumber>
    </alternativeName>
</protein>
<comment type="subcellular location">
    <subcellularLocation>
        <location evidence="2">Cytoplasm</location>
    </subcellularLocation>
</comment>
<dbReference type="CDD" id="cd00563">
    <property type="entry name" value="Dtyr_deacylase"/>
    <property type="match status" value="1"/>
</dbReference>
<dbReference type="STRING" id="1123291.SAMN04490355_101982"/>
<dbReference type="GO" id="GO:0106026">
    <property type="term" value="F:Gly-tRNA(Ala) deacylase activity"/>
    <property type="evidence" value="ECO:0007669"/>
    <property type="project" value="UniProtKB-UniRule"/>
</dbReference>
<keyword evidence="2" id="KW-0963">Cytoplasm</keyword>
<gene>
    <name evidence="2" type="primary">dtd</name>
    <name evidence="3" type="ORF">SAMN04490355_101982</name>
</gene>
<dbReference type="InterPro" id="IPR023509">
    <property type="entry name" value="DTD-like_sf"/>
</dbReference>
<dbReference type="PANTHER" id="PTHR10472">
    <property type="entry name" value="D-TYROSYL-TRNA TYR DEACYLASE"/>
    <property type="match status" value="1"/>
</dbReference>
<dbReference type="GO" id="GO:0005737">
    <property type="term" value="C:cytoplasm"/>
    <property type="evidence" value="ECO:0007669"/>
    <property type="project" value="UniProtKB-SubCell"/>
</dbReference>
<evidence type="ECO:0000313" key="3">
    <source>
        <dbReference type="EMBL" id="SFL81755.1"/>
    </source>
</evidence>
<keyword evidence="4" id="KW-1185">Reference proteome</keyword>
<keyword evidence="2" id="KW-0820">tRNA-binding</keyword>
<comment type="catalytic activity">
    <reaction evidence="2">
        <text>glycyl-tRNA(Ala) + H2O = tRNA(Ala) + glycine + H(+)</text>
        <dbReference type="Rhea" id="RHEA:53744"/>
        <dbReference type="Rhea" id="RHEA-COMP:9657"/>
        <dbReference type="Rhea" id="RHEA-COMP:13640"/>
        <dbReference type="ChEBI" id="CHEBI:15377"/>
        <dbReference type="ChEBI" id="CHEBI:15378"/>
        <dbReference type="ChEBI" id="CHEBI:57305"/>
        <dbReference type="ChEBI" id="CHEBI:78442"/>
        <dbReference type="ChEBI" id="CHEBI:78522"/>
    </reaction>
</comment>
<dbReference type="EC" id="3.1.1.96" evidence="2"/>
<dbReference type="EC" id="3.1.1.-" evidence="2"/>
<dbReference type="AlphaFoldDB" id="A0A1I4KSL9"/>
<comment type="similarity">
    <text evidence="1 2">Belongs to the DTD family.</text>
</comment>
<proteinExistence type="inferred from homology"/>
<dbReference type="OrthoDB" id="9801395at2"/>
<dbReference type="FunFam" id="3.50.80.10:FF:000001">
    <property type="entry name" value="D-aminoacyl-tRNA deacylase"/>
    <property type="match status" value="1"/>
</dbReference>
<dbReference type="EMBL" id="FOTS01000019">
    <property type="protein sequence ID" value="SFL81755.1"/>
    <property type="molecule type" value="Genomic_DNA"/>
</dbReference>
<dbReference type="RefSeq" id="WP_090937261.1">
    <property type="nucleotide sequence ID" value="NZ_FOTS01000019.1"/>
</dbReference>
<name>A0A1I4KSL9_9FIRM</name>
<comment type="domain">
    <text evidence="2">A Gly-cisPro motif from one monomer fits into the active site of the other monomer to allow specific chiral rejection of L-amino acids.</text>
</comment>
<reference evidence="4" key="1">
    <citation type="submission" date="2016-10" db="EMBL/GenBank/DDBJ databases">
        <authorList>
            <person name="Varghese N."/>
            <person name="Submissions S."/>
        </authorList>
    </citation>
    <scope>NUCLEOTIDE SEQUENCE [LARGE SCALE GENOMIC DNA]</scope>
    <source>
        <strain evidence="4">DSM 13327</strain>
    </source>
</reference>
<comment type="catalytic activity">
    <reaction evidence="2">
        <text>a D-aminoacyl-tRNA + H2O = a tRNA + a D-alpha-amino acid + H(+)</text>
        <dbReference type="Rhea" id="RHEA:13953"/>
        <dbReference type="Rhea" id="RHEA-COMP:10123"/>
        <dbReference type="Rhea" id="RHEA-COMP:10124"/>
        <dbReference type="ChEBI" id="CHEBI:15377"/>
        <dbReference type="ChEBI" id="CHEBI:15378"/>
        <dbReference type="ChEBI" id="CHEBI:59871"/>
        <dbReference type="ChEBI" id="CHEBI:78442"/>
        <dbReference type="ChEBI" id="CHEBI:79333"/>
        <dbReference type="EC" id="3.1.1.96"/>
    </reaction>
</comment>
<evidence type="ECO:0000256" key="2">
    <source>
        <dbReference type="HAMAP-Rule" id="MF_00518"/>
    </source>
</evidence>
<dbReference type="Gene3D" id="3.50.80.10">
    <property type="entry name" value="D-tyrosyl-tRNA(Tyr) deacylase"/>
    <property type="match status" value="1"/>
</dbReference>
<feature type="short sequence motif" description="Gly-cisPro motif, important for rejection of L-amino acids" evidence="2">
    <location>
        <begin position="137"/>
        <end position="138"/>
    </location>
</feature>
<dbReference type="NCBIfam" id="TIGR00256">
    <property type="entry name" value="D-aminoacyl-tRNA deacylase"/>
    <property type="match status" value="1"/>
</dbReference>
<evidence type="ECO:0000313" key="4">
    <source>
        <dbReference type="Proteomes" id="UP000199520"/>
    </source>
</evidence>
<dbReference type="GO" id="GO:0000049">
    <property type="term" value="F:tRNA binding"/>
    <property type="evidence" value="ECO:0007669"/>
    <property type="project" value="UniProtKB-UniRule"/>
</dbReference>
<dbReference type="GO" id="GO:0043908">
    <property type="term" value="F:Ser(Gly)-tRNA(Ala) hydrolase activity"/>
    <property type="evidence" value="ECO:0007669"/>
    <property type="project" value="UniProtKB-UniRule"/>
</dbReference>